<dbReference type="InterPro" id="IPR009825">
    <property type="entry name" value="ECF_substrate-spec-like"/>
</dbReference>
<dbReference type="GO" id="GO:0016020">
    <property type="term" value="C:membrane"/>
    <property type="evidence" value="ECO:0007669"/>
    <property type="project" value="InterPro"/>
</dbReference>
<evidence type="ECO:0000256" key="1">
    <source>
        <dbReference type="ARBA" id="ARBA00022692"/>
    </source>
</evidence>
<dbReference type="PANTHER" id="PTHR37815">
    <property type="entry name" value="UPF0397 PROTEIN BC_2624-RELATED"/>
    <property type="match status" value="1"/>
</dbReference>
<organism evidence="4 5">
    <name type="scientific">Streptococcus suis</name>
    <dbReference type="NCBI Taxonomy" id="1307"/>
    <lineage>
        <taxon>Bacteria</taxon>
        <taxon>Bacillati</taxon>
        <taxon>Bacillota</taxon>
        <taxon>Bacilli</taxon>
        <taxon>Lactobacillales</taxon>
        <taxon>Streptococcaceae</taxon>
        <taxon>Streptococcus</taxon>
    </lineage>
</organism>
<dbReference type="Proteomes" id="UP000072618">
    <property type="component" value="Unassembled WGS sequence"/>
</dbReference>
<sequence length="181" mass="19438">MKQSQLRQLTEISLFAALICVVVFFIRIPFGSQFVHLGNALVVVGVLIFGAKKGALAASLGLGIFDLLSGYASVAWITILESLIVCFVLHLFYEKFLQANDSLSNIMLVGIVAAFTKIILNLLKYTLTGSLVGGLTFSASFLAALGRILGTYGTAITTIIAVPILYQVFKGLYNGKQGKQL</sequence>
<keyword evidence="2 3" id="KW-1133">Transmembrane helix</keyword>
<dbReference type="Gene3D" id="1.10.1760.20">
    <property type="match status" value="1"/>
</dbReference>
<gene>
    <name evidence="4" type="ORF">ERS132394_01533</name>
</gene>
<protein>
    <submittedName>
        <fullName evidence="4">Ammonia permease</fullName>
    </submittedName>
</protein>
<evidence type="ECO:0000313" key="4">
    <source>
        <dbReference type="EMBL" id="CYU83593.1"/>
    </source>
</evidence>
<name>A0A0Z8FN99_STRSU</name>
<evidence type="ECO:0000256" key="3">
    <source>
        <dbReference type="SAM" id="Phobius"/>
    </source>
</evidence>
<evidence type="ECO:0000313" key="5">
    <source>
        <dbReference type="Proteomes" id="UP000072618"/>
    </source>
</evidence>
<keyword evidence="3" id="KW-0472">Membrane</keyword>
<keyword evidence="1 3" id="KW-0812">Transmembrane</keyword>
<dbReference type="AlphaFoldDB" id="A0A0Z8FN99"/>
<dbReference type="PANTHER" id="PTHR37815:SF3">
    <property type="entry name" value="UPF0397 PROTEIN SPR0429"/>
    <property type="match status" value="1"/>
</dbReference>
<evidence type="ECO:0000256" key="2">
    <source>
        <dbReference type="ARBA" id="ARBA00022989"/>
    </source>
</evidence>
<dbReference type="Pfam" id="PF07155">
    <property type="entry name" value="ECF-ribofla_trS"/>
    <property type="match status" value="1"/>
</dbReference>
<dbReference type="EMBL" id="FIGJ01000018">
    <property type="protein sequence ID" value="CYU83593.1"/>
    <property type="molecule type" value="Genomic_DNA"/>
</dbReference>
<proteinExistence type="predicted"/>
<accession>A0A0Z8FN99</accession>
<reference evidence="4 5" key="1">
    <citation type="submission" date="2016-02" db="EMBL/GenBank/DDBJ databases">
        <authorList>
            <consortium name="Pathogen Informatics"/>
        </authorList>
    </citation>
    <scope>NUCLEOTIDE SEQUENCE [LARGE SCALE GENOMIC DNA]</scope>
    <source>
        <strain evidence="4 5">LSS32</strain>
    </source>
</reference>
<dbReference type="RefSeq" id="WP_044672807.1">
    <property type="nucleotide sequence ID" value="NZ_CEFF01000049.1"/>
</dbReference>
<feature type="transmembrane region" description="Helical" evidence="3">
    <location>
        <begin position="71"/>
        <end position="93"/>
    </location>
</feature>
<feature type="transmembrane region" description="Helical" evidence="3">
    <location>
        <begin position="105"/>
        <end position="123"/>
    </location>
</feature>
<feature type="transmembrane region" description="Helical" evidence="3">
    <location>
        <begin position="12"/>
        <end position="28"/>
    </location>
</feature>